<dbReference type="InterPro" id="IPR050109">
    <property type="entry name" value="HTH-type_TetR-like_transc_reg"/>
</dbReference>
<dbReference type="InterPro" id="IPR036271">
    <property type="entry name" value="Tet_transcr_reg_TetR-rel_C_sf"/>
</dbReference>
<protein>
    <submittedName>
        <fullName evidence="7">TetR/AcrR family transcriptional regulator C-terminal domain-containing protein</fullName>
    </submittedName>
</protein>
<evidence type="ECO:0000256" key="1">
    <source>
        <dbReference type="ARBA" id="ARBA00022491"/>
    </source>
</evidence>
<keyword evidence="3 5" id="KW-0238">DNA-binding</keyword>
<dbReference type="PANTHER" id="PTHR30055:SF234">
    <property type="entry name" value="HTH-TYPE TRANSCRIPTIONAL REGULATOR BETI"/>
    <property type="match status" value="1"/>
</dbReference>
<dbReference type="Gene3D" id="1.10.357.10">
    <property type="entry name" value="Tetracycline Repressor, domain 2"/>
    <property type="match status" value="1"/>
</dbReference>
<dbReference type="RefSeq" id="WP_328856733.1">
    <property type="nucleotide sequence ID" value="NZ_CP108021.1"/>
</dbReference>
<dbReference type="SUPFAM" id="SSF48498">
    <property type="entry name" value="Tetracyclin repressor-like, C-terminal domain"/>
    <property type="match status" value="1"/>
</dbReference>
<dbReference type="GO" id="GO:0045892">
    <property type="term" value="P:negative regulation of DNA-templated transcription"/>
    <property type="evidence" value="ECO:0007669"/>
    <property type="project" value="InterPro"/>
</dbReference>
<dbReference type="GO" id="GO:0003700">
    <property type="term" value="F:DNA-binding transcription factor activity"/>
    <property type="evidence" value="ECO:0007669"/>
    <property type="project" value="TreeGrafter"/>
</dbReference>
<evidence type="ECO:0000313" key="7">
    <source>
        <dbReference type="EMBL" id="WUM19189.1"/>
    </source>
</evidence>
<evidence type="ECO:0000256" key="2">
    <source>
        <dbReference type="ARBA" id="ARBA00023015"/>
    </source>
</evidence>
<keyword evidence="2" id="KW-0805">Transcription regulation</keyword>
<dbReference type="GO" id="GO:0000976">
    <property type="term" value="F:transcription cis-regulatory region binding"/>
    <property type="evidence" value="ECO:0007669"/>
    <property type="project" value="TreeGrafter"/>
</dbReference>
<dbReference type="Pfam" id="PF02909">
    <property type="entry name" value="TetR_C_1"/>
    <property type="match status" value="1"/>
</dbReference>
<evidence type="ECO:0000256" key="4">
    <source>
        <dbReference type="ARBA" id="ARBA00023163"/>
    </source>
</evidence>
<dbReference type="PRINTS" id="PR00400">
    <property type="entry name" value="TETREPRESSOR"/>
</dbReference>
<dbReference type="InterPro" id="IPR009057">
    <property type="entry name" value="Homeodomain-like_sf"/>
</dbReference>
<dbReference type="Proteomes" id="UP001432128">
    <property type="component" value="Chromosome"/>
</dbReference>
<dbReference type="EMBL" id="CP108021">
    <property type="protein sequence ID" value="WUM19189.1"/>
    <property type="molecule type" value="Genomic_DNA"/>
</dbReference>
<dbReference type="SUPFAM" id="SSF46689">
    <property type="entry name" value="Homeodomain-like"/>
    <property type="match status" value="1"/>
</dbReference>
<keyword evidence="8" id="KW-1185">Reference proteome</keyword>
<accession>A0AAU4JZH6</accession>
<organism evidence="7 8">
    <name type="scientific">Williamsia herbipolensis</name>
    <dbReference type="NCBI Taxonomy" id="1603258"/>
    <lineage>
        <taxon>Bacteria</taxon>
        <taxon>Bacillati</taxon>
        <taxon>Actinomycetota</taxon>
        <taxon>Actinomycetes</taxon>
        <taxon>Mycobacteriales</taxon>
        <taxon>Nocardiaceae</taxon>
        <taxon>Williamsia</taxon>
    </lineage>
</organism>
<reference evidence="7 8" key="1">
    <citation type="submission" date="2022-10" db="EMBL/GenBank/DDBJ databases">
        <title>The complete genomes of actinobacterial strains from the NBC collection.</title>
        <authorList>
            <person name="Joergensen T.S."/>
            <person name="Alvarez Arevalo M."/>
            <person name="Sterndorff E.B."/>
            <person name="Faurdal D."/>
            <person name="Vuksanovic O."/>
            <person name="Mourched A.-S."/>
            <person name="Charusanti P."/>
            <person name="Shaw S."/>
            <person name="Blin K."/>
            <person name="Weber T."/>
        </authorList>
    </citation>
    <scope>NUCLEOTIDE SEQUENCE [LARGE SCALE GENOMIC DNA]</scope>
    <source>
        <strain evidence="7 8">NBC_00319</strain>
    </source>
</reference>
<keyword evidence="4" id="KW-0804">Transcription</keyword>
<dbReference type="GO" id="GO:0046677">
    <property type="term" value="P:response to antibiotic"/>
    <property type="evidence" value="ECO:0007669"/>
    <property type="project" value="InterPro"/>
</dbReference>
<dbReference type="PANTHER" id="PTHR30055">
    <property type="entry name" value="HTH-TYPE TRANSCRIPTIONAL REGULATOR RUTR"/>
    <property type="match status" value="1"/>
</dbReference>
<proteinExistence type="predicted"/>
<dbReference type="Pfam" id="PF00440">
    <property type="entry name" value="TetR_N"/>
    <property type="match status" value="1"/>
</dbReference>
<evidence type="ECO:0000256" key="5">
    <source>
        <dbReference type="PROSITE-ProRule" id="PRU00335"/>
    </source>
</evidence>
<evidence type="ECO:0000256" key="3">
    <source>
        <dbReference type="ARBA" id="ARBA00023125"/>
    </source>
</evidence>
<evidence type="ECO:0000259" key="6">
    <source>
        <dbReference type="PROSITE" id="PS50977"/>
    </source>
</evidence>
<dbReference type="InterPro" id="IPR001647">
    <property type="entry name" value="HTH_TetR"/>
</dbReference>
<dbReference type="PRINTS" id="PR00455">
    <property type="entry name" value="HTHTETR"/>
</dbReference>
<dbReference type="InterPro" id="IPR023772">
    <property type="entry name" value="DNA-bd_HTH_TetR-type_CS"/>
</dbReference>
<dbReference type="InterPro" id="IPR003012">
    <property type="entry name" value="Tet_transcr_reg_TetR"/>
</dbReference>
<keyword evidence="1" id="KW-0678">Repressor</keyword>
<dbReference type="KEGG" id="whr:OG579_15930"/>
<gene>
    <name evidence="7" type="ORF">OG579_15930</name>
</gene>
<feature type="domain" description="HTH tetR-type" evidence="6">
    <location>
        <begin position="5"/>
        <end position="65"/>
    </location>
</feature>
<dbReference type="InterPro" id="IPR004111">
    <property type="entry name" value="Repressor_TetR_C"/>
</dbReference>
<dbReference type="PROSITE" id="PS01081">
    <property type="entry name" value="HTH_TETR_1"/>
    <property type="match status" value="1"/>
</dbReference>
<dbReference type="PROSITE" id="PS50977">
    <property type="entry name" value="HTH_TETR_2"/>
    <property type="match status" value="1"/>
</dbReference>
<feature type="DNA-binding region" description="H-T-H motif" evidence="5">
    <location>
        <begin position="28"/>
        <end position="47"/>
    </location>
</feature>
<sequence>MAVQRLNRDRLVAIAHGYVAENGLDALTVRRLAAAADVTPGALYKHFRDKRDLQRALADSVYATIDLDGLGLDSPQADQIIECCARMRQAMLGFRDGGRIVAGSYAPFAATVAISTTLRKLLAPLVIAPFDAGDIAFALRNFTLGFVIEEQAYLALTASGEWDGLVAKVRAGSPSTSHSGSDGVAILSGDRDARFRAGLAAILTGTVE</sequence>
<dbReference type="Gene3D" id="1.10.10.60">
    <property type="entry name" value="Homeodomain-like"/>
    <property type="match status" value="1"/>
</dbReference>
<evidence type="ECO:0000313" key="8">
    <source>
        <dbReference type="Proteomes" id="UP001432128"/>
    </source>
</evidence>
<dbReference type="AlphaFoldDB" id="A0AAU4JZH6"/>
<name>A0AAU4JZH6_9NOCA</name>